<keyword evidence="1" id="KW-0472">Membrane</keyword>
<sequence>MKNYVKLVDFELKRFIKIYFVLIGMTIVLQIVGVILESRQYLDKATEAMYEYSVPLMEFVGQNGKFGLHRVLETGYFMIPIGLSVAALIFYCFFIWYRDWFGKNTFVYRLLMLPTARLNVLLAKASAIFLMVLGLVGIQLILLPIESTILQWIVPLDLRIDMSVSELVGQFGYGYLGLIIPNSFIQFLINYGIGFMHVFILFTAILFERSFRLRGIVYGVIYYIAAQVLFLFPIMIEVFFETGYLYPIEIFILEIILGLLVIGLSLWISNYLLNRKVTV</sequence>
<comment type="caution">
    <text evidence="2">The sequence shown here is derived from an EMBL/GenBank/DDBJ whole genome shotgun (WGS) entry which is preliminary data.</text>
</comment>
<feature type="transmembrane region" description="Helical" evidence="1">
    <location>
        <begin position="16"/>
        <end position="36"/>
    </location>
</feature>
<organism evidence="2 3">
    <name type="scientific">Oceanobacillus halophilus</name>
    <dbReference type="NCBI Taxonomy" id="930130"/>
    <lineage>
        <taxon>Bacteria</taxon>
        <taxon>Bacillati</taxon>
        <taxon>Bacillota</taxon>
        <taxon>Bacilli</taxon>
        <taxon>Bacillales</taxon>
        <taxon>Bacillaceae</taxon>
        <taxon>Oceanobacillus</taxon>
    </lineage>
</organism>
<proteinExistence type="predicted"/>
<keyword evidence="1" id="KW-1133">Transmembrane helix</keyword>
<dbReference type="RefSeq" id="WP_121204379.1">
    <property type="nucleotide sequence ID" value="NZ_RBZP01000007.1"/>
</dbReference>
<dbReference type="Proteomes" id="UP000269301">
    <property type="component" value="Unassembled WGS sequence"/>
</dbReference>
<name>A0A495A4J2_9BACI</name>
<evidence type="ECO:0000313" key="3">
    <source>
        <dbReference type="Proteomes" id="UP000269301"/>
    </source>
</evidence>
<accession>A0A495A4J2</accession>
<protein>
    <submittedName>
        <fullName evidence="2">Uncharacterized protein</fullName>
    </submittedName>
</protein>
<dbReference type="EMBL" id="RBZP01000007">
    <property type="protein sequence ID" value="RKQ33217.1"/>
    <property type="molecule type" value="Genomic_DNA"/>
</dbReference>
<keyword evidence="1" id="KW-0812">Transmembrane</keyword>
<gene>
    <name evidence="2" type="ORF">D8M06_10600</name>
</gene>
<keyword evidence="3" id="KW-1185">Reference proteome</keyword>
<feature type="transmembrane region" description="Helical" evidence="1">
    <location>
        <begin position="76"/>
        <end position="97"/>
    </location>
</feature>
<feature type="transmembrane region" description="Helical" evidence="1">
    <location>
        <begin position="216"/>
        <end position="236"/>
    </location>
</feature>
<feature type="transmembrane region" description="Helical" evidence="1">
    <location>
        <begin position="184"/>
        <end position="207"/>
    </location>
</feature>
<dbReference type="OrthoDB" id="1751619at2"/>
<reference evidence="2 3" key="1">
    <citation type="journal article" date="2016" name="Int. J. Syst. Evol. Microbiol.">
        <title>Oceanobacillus halophilus sp. nov., a novel moderately halophilic bacterium from a hypersaline lake.</title>
        <authorList>
            <person name="Amoozegar M.A."/>
            <person name="Bagheri M."/>
            <person name="Makhdoumi A."/>
            <person name="Nikou M.M."/>
            <person name="Fazeli S.A.S."/>
            <person name="Schumann P."/>
            <person name="Sproer C."/>
            <person name="Sanchez-Porro C."/>
            <person name="Ventosa A."/>
        </authorList>
    </citation>
    <scope>NUCLEOTIDE SEQUENCE [LARGE SCALE GENOMIC DNA]</scope>
    <source>
        <strain evidence="2 3">DSM 23996</strain>
    </source>
</reference>
<evidence type="ECO:0000313" key="2">
    <source>
        <dbReference type="EMBL" id="RKQ33217.1"/>
    </source>
</evidence>
<dbReference type="AlphaFoldDB" id="A0A495A4J2"/>
<feature type="transmembrane region" description="Helical" evidence="1">
    <location>
        <begin position="248"/>
        <end position="273"/>
    </location>
</feature>
<feature type="transmembrane region" description="Helical" evidence="1">
    <location>
        <begin position="118"/>
        <end position="142"/>
    </location>
</feature>
<evidence type="ECO:0000256" key="1">
    <source>
        <dbReference type="SAM" id="Phobius"/>
    </source>
</evidence>